<evidence type="ECO:0000313" key="3">
    <source>
        <dbReference type="Proteomes" id="UP000272193"/>
    </source>
</evidence>
<accession>A0A3N4VFZ7</accession>
<dbReference type="Pfam" id="PF04102">
    <property type="entry name" value="SlyX"/>
    <property type="match status" value="1"/>
</dbReference>
<dbReference type="InterPro" id="IPR007236">
    <property type="entry name" value="SlyX"/>
</dbReference>
<reference evidence="2 3" key="1">
    <citation type="submission" date="2018-11" db="EMBL/GenBank/DDBJ databases">
        <title>Genomic Encyclopedia of Type Strains, Phase IV (KMG-IV): sequencing the most valuable type-strain genomes for metagenomic binning, comparative biology and taxonomic classification.</title>
        <authorList>
            <person name="Goeker M."/>
        </authorList>
    </citation>
    <scope>NUCLEOTIDE SEQUENCE [LARGE SCALE GENOMIC DNA]</scope>
    <source>
        <strain evidence="2 3">DSM 101684</strain>
    </source>
</reference>
<sequence length="78" mass="8852">MNDAQHSSAESPTERRLTALEIKASFTDDLLEQLDAIITRQQREIDALRRELAALRDSLPADNPATPRSLLDERPPHY</sequence>
<name>A0A3N4VFZ7_9BURK</name>
<proteinExistence type="predicted"/>
<feature type="region of interest" description="Disordered" evidence="1">
    <location>
        <begin position="55"/>
        <end position="78"/>
    </location>
</feature>
<comment type="caution">
    <text evidence="2">The sequence shown here is derived from an EMBL/GenBank/DDBJ whole genome shotgun (WGS) entry which is preliminary data.</text>
</comment>
<gene>
    <name evidence="2" type="ORF">EDC62_0536</name>
</gene>
<dbReference type="Proteomes" id="UP000272193">
    <property type="component" value="Unassembled WGS sequence"/>
</dbReference>
<organism evidence="2 3">
    <name type="scientific">Tibeticola sediminis</name>
    <dbReference type="NCBI Taxonomy" id="1917811"/>
    <lineage>
        <taxon>Bacteria</taxon>
        <taxon>Pseudomonadati</taxon>
        <taxon>Pseudomonadota</taxon>
        <taxon>Betaproteobacteria</taxon>
        <taxon>Burkholderiales</taxon>
        <taxon>Comamonadaceae</taxon>
        <taxon>Tibeticola</taxon>
    </lineage>
</organism>
<dbReference type="PANTHER" id="PTHR36508:SF1">
    <property type="entry name" value="PROTEIN SLYX"/>
    <property type="match status" value="1"/>
</dbReference>
<keyword evidence="3" id="KW-1185">Reference proteome</keyword>
<evidence type="ECO:0000256" key="1">
    <source>
        <dbReference type="SAM" id="MobiDB-lite"/>
    </source>
</evidence>
<dbReference type="PANTHER" id="PTHR36508">
    <property type="entry name" value="PROTEIN SLYX"/>
    <property type="match status" value="1"/>
</dbReference>
<dbReference type="OrthoDB" id="5297107at2"/>
<protein>
    <submittedName>
        <fullName evidence="2">SlyX protein</fullName>
    </submittedName>
</protein>
<dbReference type="EMBL" id="RKQL01000001">
    <property type="protein sequence ID" value="RPE72830.1"/>
    <property type="molecule type" value="Genomic_DNA"/>
</dbReference>
<evidence type="ECO:0000313" key="2">
    <source>
        <dbReference type="EMBL" id="RPE72830.1"/>
    </source>
</evidence>
<dbReference type="RefSeq" id="WP_124220185.1">
    <property type="nucleotide sequence ID" value="NZ_RKQL01000001.1"/>
</dbReference>
<dbReference type="AlphaFoldDB" id="A0A3N4VFZ7"/>